<sequence length="181" mass="20181">ESLTLLKLLKIQRHLFHLGCTEKGGTTQPVGIATISLNFCTCEIEACCNFKRHIKKYTYSCPGVVAHAYNPSTLGGQGGRITRSRDQDHPGQHGETPSLLKIQEKLAGHGGTSLWSQLLRRLRWKNCLNPGGRGCSEPRLHHGKDWKGNMLASSFTPKIQQLESHTHPYNNNKNAEQTTKE</sequence>
<protein>
    <submittedName>
        <fullName evidence="2">Uncharacterized protein</fullName>
    </submittedName>
</protein>
<name>A0A8I3XBD7_CALJA</name>
<dbReference type="AlphaFoldDB" id="A0A8I3XBD7"/>
<proteinExistence type="predicted"/>
<reference evidence="2" key="2">
    <citation type="submission" date="2025-08" db="UniProtKB">
        <authorList>
            <consortium name="Ensembl"/>
        </authorList>
    </citation>
    <scope>IDENTIFICATION</scope>
</reference>
<accession>A0A8I3XBD7</accession>
<dbReference type="Ensembl" id="ENSCJAT00000133062.1">
    <property type="protein sequence ID" value="ENSCJAP00000091318.1"/>
    <property type="gene ID" value="ENSCJAG00000069970.1"/>
</dbReference>
<organism evidence="2 3">
    <name type="scientific">Callithrix jacchus</name>
    <name type="common">White-tufted-ear marmoset</name>
    <name type="synonym">Simia Jacchus</name>
    <dbReference type="NCBI Taxonomy" id="9483"/>
    <lineage>
        <taxon>Eukaryota</taxon>
        <taxon>Metazoa</taxon>
        <taxon>Chordata</taxon>
        <taxon>Craniata</taxon>
        <taxon>Vertebrata</taxon>
        <taxon>Euteleostomi</taxon>
        <taxon>Mammalia</taxon>
        <taxon>Eutheria</taxon>
        <taxon>Euarchontoglires</taxon>
        <taxon>Primates</taxon>
        <taxon>Haplorrhini</taxon>
        <taxon>Platyrrhini</taxon>
        <taxon>Cebidae</taxon>
        <taxon>Callitrichinae</taxon>
        <taxon>Callithrix</taxon>
        <taxon>Callithrix</taxon>
    </lineage>
</organism>
<keyword evidence="3" id="KW-1185">Reference proteome</keyword>
<evidence type="ECO:0000256" key="1">
    <source>
        <dbReference type="SAM" id="MobiDB-lite"/>
    </source>
</evidence>
<reference evidence="2 3" key="1">
    <citation type="submission" date="2009-03" db="EMBL/GenBank/DDBJ databases">
        <authorList>
            <person name="Warren W."/>
            <person name="Ye L."/>
            <person name="Minx P."/>
            <person name="Worley K."/>
            <person name="Gibbs R."/>
            <person name="Wilson R.K."/>
        </authorList>
    </citation>
    <scope>NUCLEOTIDE SEQUENCE [LARGE SCALE GENOMIC DNA]</scope>
</reference>
<dbReference type="Proteomes" id="UP000008225">
    <property type="component" value="Chromosome 6"/>
</dbReference>
<feature type="region of interest" description="Disordered" evidence="1">
    <location>
        <begin position="162"/>
        <end position="181"/>
    </location>
</feature>
<feature type="compositionally biased region" description="Basic and acidic residues" evidence="1">
    <location>
        <begin position="83"/>
        <end position="92"/>
    </location>
</feature>
<dbReference type="GeneTree" id="ENSGT00940000163244"/>
<feature type="region of interest" description="Disordered" evidence="1">
    <location>
        <begin position="75"/>
        <end position="96"/>
    </location>
</feature>
<evidence type="ECO:0000313" key="2">
    <source>
        <dbReference type="Ensembl" id="ENSCJAP00000091318.1"/>
    </source>
</evidence>
<evidence type="ECO:0000313" key="3">
    <source>
        <dbReference type="Proteomes" id="UP000008225"/>
    </source>
</evidence>
<reference evidence="2" key="3">
    <citation type="submission" date="2025-09" db="UniProtKB">
        <authorList>
            <consortium name="Ensembl"/>
        </authorList>
    </citation>
    <scope>IDENTIFICATION</scope>
</reference>